<dbReference type="GO" id="GO:0008270">
    <property type="term" value="F:zinc ion binding"/>
    <property type="evidence" value="ECO:0007669"/>
    <property type="project" value="UniProtKB-KW"/>
</dbReference>
<feature type="region of interest" description="Disordered" evidence="9">
    <location>
        <begin position="368"/>
        <end position="444"/>
    </location>
</feature>
<protein>
    <submittedName>
        <fullName evidence="12">RanBP-type and C3HC4-type zinc finger-containing protein 1</fullName>
    </submittedName>
</protein>
<dbReference type="InterPro" id="IPR047559">
    <property type="entry name" value="HOIL1_RBR_mRING-HC-C3HC3D"/>
</dbReference>
<keyword evidence="3" id="KW-0479">Metal-binding</keyword>
<dbReference type="CDD" id="cd16633">
    <property type="entry name" value="mRING-HC-C3HC3D_RBR_HOIL1"/>
    <property type="match status" value="1"/>
</dbReference>
<evidence type="ECO:0000256" key="3">
    <source>
        <dbReference type="ARBA" id="ARBA00022723"/>
    </source>
</evidence>
<dbReference type="GO" id="GO:0071797">
    <property type="term" value="C:LUBAC complex"/>
    <property type="evidence" value="ECO:0007669"/>
    <property type="project" value="TreeGrafter"/>
</dbReference>
<evidence type="ECO:0000256" key="9">
    <source>
        <dbReference type="SAM" id="MobiDB-lite"/>
    </source>
</evidence>
<dbReference type="PROSITE" id="PS50089">
    <property type="entry name" value="ZF_RING_2"/>
    <property type="match status" value="1"/>
</dbReference>
<dbReference type="GO" id="GO:0004842">
    <property type="term" value="F:ubiquitin-protein transferase activity"/>
    <property type="evidence" value="ECO:0007669"/>
    <property type="project" value="TreeGrafter"/>
</dbReference>
<evidence type="ECO:0000256" key="5">
    <source>
        <dbReference type="ARBA" id="ARBA00022771"/>
    </source>
</evidence>
<evidence type="ECO:0000256" key="8">
    <source>
        <dbReference type="PROSITE-ProRule" id="PRU00175"/>
    </source>
</evidence>
<comment type="pathway">
    <text evidence="1">Protein modification; protein ubiquitination.</text>
</comment>
<dbReference type="InParanoid" id="A0A0N1IP69"/>
<evidence type="ECO:0000256" key="6">
    <source>
        <dbReference type="ARBA" id="ARBA00022786"/>
    </source>
</evidence>
<feature type="compositionally biased region" description="Basic and acidic residues" evidence="9">
    <location>
        <begin position="845"/>
        <end position="860"/>
    </location>
</feature>
<dbReference type="Gene3D" id="3.30.40.10">
    <property type="entry name" value="Zinc/RING finger domain, C3HC4 (zinc finger)"/>
    <property type="match status" value="1"/>
</dbReference>
<feature type="region of interest" description="Disordered" evidence="9">
    <location>
        <begin position="813"/>
        <end position="888"/>
    </location>
</feature>
<feature type="domain" description="RING-type" evidence="10">
    <location>
        <begin position="1047"/>
        <end position="1089"/>
    </location>
</feature>
<dbReference type="InterPro" id="IPR001841">
    <property type="entry name" value="Znf_RING"/>
</dbReference>
<sequence length="1274" mass="141424">MNGDIKAEAPRPRPLSGGIWTLFSWLRRDDRSISSESLSSAGSDHTAVSFAFLEPLNYKAATEPIVLPPLSPPTDSYKKRVRDRNFRRQRERNLTLHRKYGLFKGENGDRYDAFSLPSERKYITDGGNNIERGRRATSESFQRRAPYVPGKRRAPLPPAITASLPRNFSRKRPAPQPPNRLIVDDSVTLRSGLMNPKPNCDRRSLPNNVSMDINIEKSKQEKIKTDKSFLKQIFENRKRNSAIEPNYVKLLPNISELDKQAAKIIENKKLKLLEAKGTVSVNDIGSDPSGNWICAQCLRNYNNAVSSCSYCLLTKKYSEKASENNISLSNAASNIYTQTDNDLTKIGSTSKRNEEEEKKKLKEMLKEMKDSLPKRPKQNVLSTESPTLRIGSPRNKRISDPPTKNGSTSKKLDVTVTKDDIIPPSTSGKQNSAHCQIKSDSTNQSSTLLISSNTESKKVSSIPLMNKNLHDIPNVINYKEDSRHITIQVKESLLKTQKDVEDTEKVKRFQPTHQNTLFDNAVTQASSEVKAQTSSPLKLNMSTDVKHKNLTTVLFVSEGSRTKPIENLGNPKPEVTLTKASNKKLPTNGKTEKTDIDISTVPATDTRVNYLDKNVKSTKSIEVKTTKTNEDNFKVSTMSSAPSLHTPLRISSLLNPVYRPITSPKSASEANLKNVIGTKSDVVTLSSAVISQPPTVLINQRSLMPIEEISEPSEKETEEKQLQSLSFTKSQYSTNTSVCKVLGVTPSSSKDKQDKGVSKAEHHIRRRQLVNQLEQSIATGDEQAAAEAAVKLAKLRLSCSVLSFSSQIIGNPAVPRVIDSNPESEEKNDKSMKSGSKNDPMQVKVDNESPKRKDLPEKKSQLTCLNKTGEHENTNRPSTSKDQGGISKEDKSVMSQIDLKHKIPTSKSSHVENKTMAIKIWVEDKETTRGPIQFRISRQATMGELRGQAEASLGLDSKLQRWIVGRTLCMNDSTPLTTLAGPDLSAPFYLCIVESETKKEVTGDDSRDSKDDQSNEMIPDNGAGDVYTELMKLEQQAIVPNMDAFECGVCIDECEAGRGVVLRECIHTFCRDCLADVVRHCEEAAVSCPAIGCFGMLQEREIRALLSTEEYERWLARGLATAECGTRNAFHCRTRDCTGWALCEPGVRKFPCPVCKCNNCVPCQAIHDGETCEHYQTKLRTAVTAAQTNETDEGTRALLDSLKRRGEALECPECSAIITKKWGCDWVKCSACKTEICWVTRGRRWGPGGRGDTSAGCRCGVDGKRCHPSCGYCH</sequence>
<feature type="region of interest" description="Disordered" evidence="9">
    <location>
        <begin position="743"/>
        <end position="766"/>
    </location>
</feature>
<evidence type="ECO:0000313" key="12">
    <source>
        <dbReference type="EMBL" id="KPJ12699.1"/>
    </source>
</evidence>
<feature type="region of interest" description="Disordered" evidence="9">
    <location>
        <begin position="1000"/>
        <end position="1021"/>
    </location>
</feature>
<feature type="domain" description="RING-type" evidence="11">
    <location>
        <begin position="1043"/>
        <end position="1270"/>
    </location>
</feature>
<dbReference type="SUPFAM" id="SSF57850">
    <property type="entry name" value="RING/U-box"/>
    <property type="match status" value="2"/>
</dbReference>
<evidence type="ECO:0000259" key="11">
    <source>
        <dbReference type="PROSITE" id="PS51873"/>
    </source>
</evidence>
<keyword evidence="13" id="KW-1185">Reference proteome</keyword>
<keyword evidence="5 8" id="KW-0863">Zinc-finger</keyword>
<evidence type="ECO:0000259" key="10">
    <source>
        <dbReference type="PROSITE" id="PS50089"/>
    </source>
</evidence>
<organism evidence="12 13">
    <name type="scientific">Papilio machaon</name>
    <name type="common">Old World swallowtail butterfly</name>
    <dbReference type="NCBI Taxonomy" id="76193"/>
    <lineage>
        <taxon>Eukaryota</taxon>
        <taxon>Metazoa</taxon>
        <taxon>Ecdysozoa</taxon>
        <taxon>Arthropoda</taxon>
        <taxon>Hexapoda</taxon>
        <taxon>Insecta</taxon>
        <taxon>Pterygota</taxon>
        <taxon>Neoptera</taxon>
        <taxon>Endopterygota</taxon>
        <taxon>Lepidoptera</taxon>
        <taxon>Glossata</taxon>
        <taxon>Ditrysia</taxon>
        <taxon>Papilionoidea</taxon>
        <taxon>Papilionidae</taxon>
        <taxon>Papilioninae</taxon>
        <taxon>Papilio</taxon>
    </lineage>
</organism>
<gene>
    <name evidence="12" type="ORF">RR48_02601</name>
</gene>
<dbReference type="AlphaFoldDB" id="A0A0N1IP69"/>
<evidence type="ECO:0000256" key="7">
    <source>
        <dbReference type="ARBA" id="ARBA00022833"/>
    </source>
</evidence>
<feature type="region of interest" description="Disordered" evidence="9">
    <location>
        <begin position="148"/>
        <end position="179"/>
    </location>
</feature>
<dbReference type="PANTHER" id="PTHR22770:SF13">
    <property type="entry name" value="RING-TYPE DOMAIN-CONTAINING PROTEIN"/>
    <property type="match status" value="1"/>
</dbReference>
<dbReference type="PROSITE" id="PS00518">
    <property type="entry name" value="ZF_RING_1"/>
    <property type="match status" value="1"/>
</dbReference>
<feature type="compositionally biased region" description="Polar residues" evidence="9">
    <location>
        <begin position="424"/>
        <end position="444"/>
    </location>
</feature>
<keyword evidence="2" id="KW-0808">Transferase</keyword>
<dbReference type="OrthoDB" id="261960at2759"/>
<dbReference type="InterPro" id="IPR051628">
    <property type="entry name" value="LUBAC_E3_Ligases"/>
</dbReference>
<dbReference type="Proteomes" id="UP000053240">
    <property type="component" value="Unassembled WGS sequence"/>
</dbReference>
<dbReference type="FunFam" id="3.30.40.10:FF:000137">
    <property type="entry name" value="RanBP-type and C3HC4-type zinc finger-containing protein 1"/>
    <property type="match status" value="1"/>
</dbReference>
<dbReference type="STRING" id="76193.A0A0N1IP69"/>
<dbReference type="InterPro" id="IPR017907">
    <property type="entry name" value="Znf_RING_CS"/>
</dbReference>
<dbReference type="PROSITE" id="PS51873">
    <property type="entry name" value="TRIAD"/>
    <property type="match status" value="1"/>
</dbReference>
<proteinExistence type="predicted"/>
<dbReference type="EMBL" id="KQ460709">
    <property type="protein sequence ID" value="KPJ12699.1"/>
    <property type="molecule type" value="Genomic_DNA"/>
</dbReference>
<accession>A0A0N1IP69</accession>
<evidence type="ECO:0000256" key="1">
    <source>
        <dbReference type="ARBA" id="ARBA00004906"/>
    </source>
</evidence>
<dbReference type="KEGG" id="pmac:106713327"/>
<evidence type="ECO:0000313" key="13">
    <source>
        <dbReference type="Proteomes" id="UP000053240"/>
    </source>
</evidence>
<keyword evidence="6" id="KW-0833">Ubl conjugation pathway</keyword>
<dbReference type="InterPro" id="IPR013083">
    <property type="entry name" value="Znf_RING/FYVE/PHD"/>
</dbReference>
<dbReference type="PANTHER" id="PTHR22770">
    <property type="entry name" value="UBIQUITIN CONJUGATING ENZYME 7 INTERACTING PROTEIN-RELATED"/>
    <property type="match status" value="1"/>
</dbReference>
<dbReference type="Gene3D" id="3.10.20.90">
    <property type="entry name" value="Phosphatidylinositol 3-kinase Catalytic Subunit, Chain A, domain 1"/>
    <property type="match status" value="1"/>
</dbReference>
<feature type="compositionally biased region" description="Basic and acidic residues" evidence="9">
    <location>
        <begin position="410"/>
        <end position="421"/>
    </location>
</feature>
<evidence type="ECO:0000256" key="4">
    <source>
        <dbReference type="ARBA" id="ARBA00022737"/>
    </source>
</evidence>
<keyword evidence="4" id="KW-0677">Repeat</keyword>
<evidence type="ECO:0000256" key="2">
    <source>
        <dbReference type="ARBA" id="ARBA00022679"/>
    </source>
</evidence>
<dbReference type="InterPro" id="IPR044066">
    <property type="entry name" value="TRIAD_supradom"/>
</dbReference>
<dbReference type="GO" id="GO:0097039">
    <property type="term" value="P:protein linear polyubiquitination"/>
    <property type="evidence" value="ECO:0007669"/>
    <property type="project" value="TreeGrafter"/>
</dbReference>
<dbReference type="GO" id="GO:0043130">
    <property type="term" value="F:ubiquitin binding"/>
    <property type="evidence" value="ECO:0007669"/>
    <property type="project" value="TreeGrafter"/>
</dbReference>
<feature type="compositionally biased region" description="Basic and acidic residues" evidence="9">
    <location>
        <begin position="749"/>
        <end position="761"/>
    </location>
</feature>
<dbReference type="GO" id="GO:0043161">
    <property type="term" value="P:proteasome-mediated ubiquitin-dependent protein catabolic process"/>
    <property type="evidence" value="ECO:0007669"/>
    <property type="project" value="TreeGrafter"/>
</dbReference>
<name>A0A0N1IP69_PAPMA</name>
<feature type="compositionally biased region" description="Basic and acidic residues" evidence="9">
    <location>
        <begin position="1000"/>
        <end position="1013"/>
    </location>
</feature>
<reference evidence="12 13" key="1">
    <citation type="journal article" date="2015" name="Nat. Commun.">
        <title>Outbred genome sequencing and CRISPR/Cas9 gene editing in butterflies.</title>
        <authorList>
            <person name="Li X."/>
            <person name="Fan D."/>
            <person name="Zhang W."/>
            <person name="Liu G."/>
            <person name="Zhang L."/>
            <person name="Zhao L."/>
            <person name="Fang X."/>
            <person name="Chen L."/>
            <person name="Dong Y."/>
            <person name="Chen Y."/>
            <person name="Ding Y."/>
            <person name="Zhao R."/>
            <person name="Feng M."/>
            <person name="Zhu Y."/>
            <person name="Feng Y."/>
            <person name="Jiang X."/>
            <person name="Zhu D."/>
            <person name="Xiang H."/>
            <person name="Feng X."/>
            <person name="Li S."/>
            <person name="Wang J."/>
            <person name="Zhang G."/>
            <person name="Kronforst M.R."/>
            <person name="Wang W."/>
        </authorList>
    </citation>
    <scope>NUCLEOTIDE SEQUENCE [LARGE SCALE GENOMIC DNA]</scope>
    <source>
        <strain evidence="12">Ya'a_city_454_Pm</strain>
        <tissue evidence="12">Whole body</tissue>
    </source>
</reference>
<keyword evidence="7" id="KW-0862">Zinc</keyword>